<keyword evidence="7" id="KW-1185">Reference proteome</keyword>
<dbReference type="InterPro" id="IPR013656">
    <property type="entry name" value="PAS_4"/>
</dbReference>
<accession>A0A1H2PUZ6</accession>
<dbReference type="SMART" id="SM00267">
    <property type="entry name" value="GGDEF"/>
    <property type="match status" value="1"/>
</dbReference>
<feature type="domain" description="PAC" evidence="3">
    <location>
        <begin position="112"/>
        <end position="165"/>
    </location>
</feature>
<dbReference type="SMART" id="SM00091">
    <property type="entry name" value="PAS"/>
    <property type="match status" value="3"/>
</dbReference>
<evidence type="ECO:0000259" key="5">
    <source>
        <dbReference type="PROSITE" id="PS50887"/>
    </source>
</evidence>
<dbReference type="STRING" id="1770053.SAMN05216551_114142"/>
<dbReference type="PANTHER" id="PTHR44757">
    <property type="entry name" value="DIGUANYLATE CYCLASE DGCP"/>
    <property type="match status" value="1"/>
</dbReference>
<dbReference type="RefSeq" id="WP_091912434.1">
    <property type="nucleotide sequence ID" value="NZ_FNLO01000014.1"/>
</dbReference>
<dbReference type="Gene3D" id="3.30.450.20">
    <property type="entry name" value="PAS domain"/>
    <property type="match status" value="3"/>
</dbReference>
<evidence type="ECO:0000313" key="7">
    <source>
        <dbReference type="Proteomes" id="UP000243719"/>
    </source>
</evidence>
<dbReference type="PROSITE" id="PS50113">
    <property type="entry name" value="PAC"/>
    <property type="match status" value="3"/>
</dbReference>
<sequence length="864" mass="94627">MKRSTAMPLESTDEPQPDRPAPLGRLIEALPEQPGTGSFDVPLGTSPGDVDNLPTLVGLIDPQERYLYANDAYRIWYGLDAARLRGRRVADTLPPDLYHAVAPLLTRARSGERIDSERQLIVNGKRRQARATYIPHIDTGGRVLSVSIMVVDITDRYEIESRLARSEAQFHSAFQQAPIGMALVGPDGRWERMNEALCRMLQCAEEALLGKLLVDSLSGADRGAAIAEIDAALHAPSHSRTTEQRYVRADGRLLDVRQSISVVTDPLGAPLHLIVQFEDMTERKAAEEALFREHELAQVTLESIADAVLTTDADGNVRYLNAAAEKLLGAARASARGRSVDALMRLIDERSGERIGHPLFDAIRENRASKAGQEWLLFCEDGRQALIKTSVAPIHGRGGEVTGGVLVIHDVSESRAFAQKMTHYSQHDPVTDLPNRGRIIAALECALAASQSDADRFALMVIDIDRFRQINESLGHEAGDDILRQLARRIQQETAELGMVGRIGGDDFVVLLPTLGDEEGAVRFAERLLADSTRSCVVGEQEVPISLSIGLALFPADGTSADGLLRNAVAAADHAKRQKGNAYCRFSQTLAERAGDRFALERALRRALAHEQFRLHYQPKVDLRSGRIVGTEALIRWQDEAGTWHPPDSFIPVAEESGLIVAIGEWVLREACRQQVAWQQAGLPVVPVAVNVSPLQFHHPHFFETVRTVLESNGLAPQTLELELTEATILVDHAHVAKIMTQLRELGVALSIDDFGTGYSNLSYMKRFPVDAFKIDRSFVRDLPDDADDAAIAQAIVALGRSMGVTVIAEGVETMAQAHFLRGIGCEQGQGYQFSRPVDPDRYAELLALPALVPLLAPNGHTTS</sequence>
<feature type="region of interest" description="Disordered" evidence="1">
    <location>
        <begin position="1"/>
        <end position="25"/>
    </location>
</feature>
<dbReference type="InterPro" id="IPR000014">
    <property type="entry name" value="PAS"/>
</dbReference>
<dbReference type="CDD" id="cd01948">
    <property type="entry name" value="EAL"/>
    <property type="match status" value="1"/>
</dbReference>
<dbReference type="Gene3D" id="3.20.20.450">
    <property type="entry name" value="EAL domain"/>
    <property type="match status" value="1"/>
</dbReference>
<dbReference type="AlphaFoldDB" id="A0A1H2PUZ6"/>
<name>A0A1H2PUZ6_9BURK</name>
<reference evidence="7" key="1">
    <citation type="submission" date="2016-09" db="EMBL/GenBank/DDBJ databases">
        <authorList>
            <person name="Varghese N."/>
            <person name="Submissions S."/>
        </authorList>
    </citation>
    <scope>NUCLEOTIDE SEQUENCE [LARGE SCALE GENOMIC DNA]</scope>
    <source>
        <strain evidence="7">JS23</strain>
    </source>
</reference>
<dbReference type="InterPro" id="IPR043128">
    <property type="entry name" value="Rev_trsase/Diguanyl_cyclase"/>
</dbReference>
<dbReference type="InterPro" id="IPR001610">
    <property type="entry name" value="PAC"/>
</dbReference>
<feature type="domain" description="PAC" evidence="3">
    <location>
        <begin position="371"/>
        <end position="423"/>
    </location>
</feature>
<dbReference type="PROSITE" id="PS50887">
    <property type="entry name" value="GGDEF"/>
    <property type="match status" value="1"/>
</dbReference>
<evidence type="ECO:0000259" key="4">
    <source>
        <dbReference type="PROSITE" id="PS50883"/>
    </source>
</evidence>
<dbReference type="OrthoDB" id="9813903at2"/>
<dbReference type="CDD" id="cd00130">
    <property type="entry name" value="PAS"/>
    <property type="match status" value="3"/>
</dbReference>
<feature type="domain" description="PAC" evidence="3">
    <location>
        <begin position="240"/>
        <end position="292"/>
    </location>
</feature>
<evidence type="ECO:0000313" key="6">
    <source>
        <dbReference type="EMBL" id="SDV51041.1"/>
    </source>
</evidence>
<dbReference type="PANTHER" id="PTHR44757:SF4">
    <property type="entry name" value="DIGUANYLATE CYCLASE DGCE-RELATED"/>
    <property type="match status" value="1"/>
</dbReference>
<dbReference type="EMBL" id="FNLO01000014">
    <property type="protein sequence ID" value="SDV51041.1"/>
    <property type="molecule type" value="Genomic_DNA"/>
</dbReference>
<dbReference type="InterPro" id="IPR035965">
    <property type="entry name" value="PAS-like_dom_sf"/>
</dbReference>
<feature type="domain" description="PAS" evidence="2">
    <location>
        <begin position="293"/>
        <end position="366"/>
    </location>
</feature>
<dbReference type="Proteomes" id="UP000243719">
    <property type="component" value="Unassembled WGS sequence"/>
</dbReference>
<feature type="domain" description="EAL" evidence="4">
    <location>
        <begin position="597"/>
        <end position="851"/>
    </location>
</feature>
<feature type="domain" description="GGDEF" evidence="5">
    <location>
        <begin position="455"/>
        <end position="588"/>
    </location>
</feature>
<dbReference type="InterPro" id="IPR029787">
    <property type="entry name" value="Nucleotide_cyclase"/>
</dbReference>
<dbReference type="InterPro" id="IPR013767">
    <property type="entry name" value="PAS_fold"/>
</dbReference>
<dbReference type="InterPro" id="IPR035919">
    <property type="entry name" value="EAL_sf"/>
</dbReference>
<dbReference type="Gene3D" id="3.30.70.270">
    <property type="match status" value="1"/>
</dbReference>
<dbReference type="SUPFAM" id="SSF141868">
    <property type="entry name" value="EAL domain-like"/>
    <property type="match status" value="1"/>
</dbReference>
<dbReference type="NCBIfam" id="TIGR00254">
    <property type="entry name" value="GGDEF"/>
    <property type="match status" value="1"/>
</dbReference>
<dbReference type="SMART" id="SM00052">
    <property type="entry name" value="EAL"/>
    <property type="match status" value="1"/>
</dbReference>
<evidence type="ECO:0000259" key="2">
    <source>
        <dbReference type="PROSITE" id="PS50112"/>
    </source>
</evidence>
<dbReference type="Pfam" id="PF00989">
    <property type="entry name" value="PAS"/>
    <property type="match status" value="1"/>
</dbReference>
<dbReference type="InterPro" id="IPR000700">
    <property type="entry name" value="PAS-assoc_C"/>
</dbReference>
<protein>
    <submittedName>
        <fullName evidence="6">PAS domain S-box-containing protein/diguanylate cyclase (GGDEF) domain-containing protein</fullName>
    </submittedName>
</protein>
<dbReference type="CDD" id="cd01949">
    <property type="entry name" value="GGDEF"/>
    <property type="match status" value="1"/>
</dbReference>
<dbReference type="PROSITE" id="PS50883">
    <property type="entry name" value="EAL"/>
    <property type="match status" value="1"/>
</dbReference>
<dbReference type="InterPro" id="IPR052155">
    <property type="entry name" value="Biofilm_reg_signaling"/>
</dbReference>
<evidence type="ECO:0000256" key="1">
    <source>
        <dbReference type="SAM" id="MobiDB-lite"/>
    </source>
</evidence>
<evidence type="ECO:0000259" key="3">
    <source>
        <dbReference type="PROSITE" id="PS50113"/>
    </source>
</evidence>
<dbReference type="NCBIfam" id="TIGR00229">
    <property type="entry name" value="sensory_box"/>
    <property type="match status" value="3"/>
</dbReference>
<dbReference type="InterPro" id="IPR001633">
    <property type="entry name" value="EAL_dom"/>
</dbReference>
<dbReference type="GO" id="GO:0006355">
    <property type="term" value="P:regulation of DNA-templated transcription"/>
    <property type="evidence" value="ECO:0007669"/>
    <property type="project" value="InterPro"/>
</dbReference>
<dbReference type="FunFam" id="3.20.20.450:FF:000001">
    <property type="entry name" value="Cyclic di-GMP phosphodiesterase yahA"/>
    <property type="match status" value="1"/>
</dbReference>
<dbReference type="Pfam" id="PF00563">
    <property type="entry name" value="EAL"/>
    <property type="match status" value="1"/>
</dbReference>
<dbReference type="Pfam" id="PF08448">
    <property type="entry name" value="PAS_4"/>
    <property type="match status" value="2"/>
</dbReference>
<proteinExistence type="predicted"/>
<organism evidence="6 7">
    <name type="scientific">Chitinasiproducens palmae</name>
    <dbReference type="NCBI Taxonomy" id="1770053"/>
    <lineage>
        <taxon>Bacteria</taxon>
        <taxon>Pseudomonadati</taxon>
        <taxon>Pseudomonadota</taxon>
        <taxon>Betaproteobacteria</taxon>
        <taxon>Burkholderiales</taxon>
        <taxon>Burkholderiaceae</taxon>
        <taxon>Chitinasiproducens</taxon>
    </lineage>
</organism>
<dbReference type="SMART" id="SM00086">
    <property type="entry name" value="PAC"/>
    <property type="match status" value="3"/>
</dbReference>
<dbReference type="InterPro" id="IPR000160">
    <property type="entry name" value="GGDEF_dom"/>
</dbReference>
<gene>
    <name evidence="6" type="ORF">SAMN05216551_114142</name>
</gene>
<dbReference type="SUPFAM" id="SSF55073">
    <property type="entry name" value="Nucleotide cyclase"/>
    <property type="match status" value="1"/>
</dbReference>
<dbReference type="SUPFAM" id="SSF55785">
    <property type="entry name" value="PYP-like sensor domain (PAS domain)"/>
    <property type="match status" value="3"/>
</dbReference>
<dbReference type="Pfam" id="PF00990">
    <property type="entry name" value="GGDEF"/>
    <property type="match status" value="1"/>
</dbReference>
<dbReference type="PROSITE" id="PS50112">
    <property type="entry name" value="PAS"/>
    <property type="match status" value="1"/>
</dbReference>